<feature type="coiled-coil region" evidence="1">
    <location>
        <begin position="167"/>
        <end position="201"/>
    </location>
</feature>
<keyword evidence="1" id="KW-0175">Coiled coil</keyword>
<proteinExistence type="predicted"/>
<feature type="region of interest" description="Disordered" evidence="2">
    <location>
        <begin position="48"/>
        <end position="76"/>
    </location>
</feature>
<dbReference type="AlphaFoldDB" id="A0A0B6Z9Q1"/>
<evidence type="ECO:0000313" key="3">
    <source>
        <dbReference type="EMBL" id="CEK65092.1"/>
    </source>
</evidence>
<accession>A0A0B6Z9Q1</accession>
<reference evidence="3" key="1">
    <citation type="submission" date="2014-12" db="EMBL/GenBank/DDBJ databases">
        <title>Insight into the proteome of Arion vulgaris.</title>
        <authorList>
            <person name="Aradska J."/>
            <person name="Bulat T."/>
            <person name="Smidak R."/>
            <person name="Sarate P."/>
            <person name="Gangsoo J."/>
            <person name="Sialana F."/>
            <person name="Bilban M."/>
            <person name="Lubec G."/>
        </authorList>
    </citation>
    <scope>NUCLEOTIDE SEQUENCE</scope>
    <source>
        <tissue evidence="3">Skin</tissue>
    </source>
</reference>
<evidence type="ECO:0000256" key="2">
    <source>
        <dbReference type="SAM" id="MobiDB-lite"/>
    </source>
</evidence>
<evidence type="ECO:0000256" key="1">
    <source>
        <dbReference type="SAM" id="Coils"/>
    </source>
</evidence>
<sequence>MSYPKPRKPRPLGYIRNISKSLQLESLNHQNLLPGISAANKQLQDGVHGSAMTVPPQSEPVRNPSRLSNCDRTKSDDITTLPSDNVTSHENCKKKIQEVLSREKNMKDQIELLDRQLEQLKMVICRKDEDNKLLEAQIETQEIQHTAQLNEERSDHERTKTVLCEMKEQMVQAHMQKERLIEEHKEEITRHKEQFEQSLKQKLADKDSVIADKELKISRLKSQMADALKGNSRERQQQLDELTKELSHLHEECDLLQMRLKSMSKNKKDQCSNCHDSSIKLTKLQTVIKERDVTIRELELLCSKFELQLTTQDKLLEQWAHSVGHKISAPK</sequence>
<name>A0A0B6Z9Q1_9EUPU</name>
<feature type="coiled-coil region" evidence="1">
    <location>
        <begin position="225"/>
        <end position="259"/>
    </location>
</feature>
<feature type="coiled-coil region" evidence="1">
    <location>
        <begin position="96"/>
        <end position="123"/>
    </location>
</feature>
<protein>
    <submittedName>
        <fullName evidence="3">Uncharacterized protein</fullName>
    </submittedName>
</protein>
<dbReference type="EMBL" id="HACG01018227">
    <property type="protein sequence ID" value="CEK65092.1"/>
    <property type="molecule type" value="Transcribed_RNA"/>
</dbReference>
<gene>
    <name evidence="3" type="primary">ORF53880</name>
</gene>
<organism evidence="3">
    <name type="scientific">Arion vulgaris</name>
    <dbReference type="NCBI Taxonomy" id="1028688"/>
    <lineage>
        <taxon>Eukaryota</taxon>
        <taxon>Metazoa</taxon>
        <taxon>Spiralia</taxon>
        <taxon>Lophotrochozoa</taxon>
        <taxon>Mollusca</taxon>
        <taxon>Gastropoda</taxon>
        <taxon>Heterobranchia</taxon>
        <taxon>Euthyneura</taxon>
        <taxon>Panpulmonata</taxon>
        <taxon>Eupulmonata</taxon>
        <taxon>Stylommatophora</taxon>
        <taxon>Helicina</taxon>
        <taxon>Arionoidea</taxon>
        <taxon>Arionidae</taxon>
        <taxon>Arion</taxon>
    </lineage>
</organism>